<name>A0ABW5JDP1_9BACT</name>
<feature type="domain" description="Chalcone/stilbene synthase N-terminal" evidence="3">
    <location>
        <begin position="8"/>
        <end position="213"/>
    </location>
</feature>
<dbReference type="PANTHER" id="PTHR11877:SF46">
    <property type="entry name" value="TYPE III POLYKETIDE SYNTHASE A"/>
    <property type="match status" value="1"/>
</dbReference>
<dbReference type="Gene3D" id="3.40.47.10">
    <property type="match status" value="2"/>
</dbReference>
<organism evidence="5 6">
    <name type="scientific">Gracilimonas halophila</name>
    <dbReference type="NCBI Taxonomy" id="1834464"/>
    <lineage>
        <taxon>Bacteria</taxon>
        <taxon>Pseudomonadati</taxon>
        <taxon>Balneolota</taxon>
        <taxon>Balneolia</taxon>
        <taxon>Balneolales</taxon>
        <taxon>Balneolaceae</taxon>
        <taxon>Gracilimonas</taxon>
    </lineage>
</organism>
<comment type="caution">
    <text evidence="5">The sequence shown here is derived from an EMBL/GenBank/DDBJ whole genome shotgun (WGS) entry which is preliminary data.</text>
</comment>
<accession>A0ABW5JDP1</accession>
<comment type="similarity">
    <text evidence="1">Belongs to the thiolase-like superfamily. Chalcone/stilbene synthases family.</text>
</comment>
<proteinExistence type="inferred from homology"/>
<evidence type="ECO:0000313" key="5">
    <source>
        <dbReference type="EMBL" id="MFD2530838.1"/>
    </source>
</evidence>
<evidence type="ECO:0000313" key="6">
    <source>
        <dbReference type="Proteomes" id="UP001597460"/>
    </source>
</evidence>
<reference evidence="6" key="1">
    <citation type="journal article" date="2019" name="Int. J. Syst. Evol. Microbiol.">
        <title>The Global Catalogue of Microorganisms (GCM) 10K type strain sequencing project: providing services to taxonomists for standard genome sequencing and annotation.</title>
        <authorList>
            <consortium name="The Broad Institute Genomics Platform"/>
            <consortium name="The Broad Institute Genome Sequencing Center for Infectious Disease"/>
            <person name="Wu L."/>
            <person name="Ma J."/>
        </authorList>
    </citation>
    <scope>NUCLEOTIDE SEQUENCE [LARGE SCALE GENOMIC DNA]</scope>
    <source>
        <strain evidence="6">KCTC 52042</strain>
    </source>
</reference>
<dbReference type="InterPro" id="IPR016039">
    <property type="entry name" value="Thiolase-like"/>
</dbReference>
<dbReference type="PIRSF" id="PIRSF000451">
    <property type="entry name" value="PKS_III"/>
    <property type="match status" value="1"/>
</dbReference>
<evidence type="ECO:0000259" key="4">
    <source>
        <dbReference type="Pfam" id="PF02797"/>
    </source>
</evidence>
<dbReference type="InterPro" id="IPR001099">
    <property type="entry name" value="Chalcone/stilbene_synt_N"/>
</dbReference>
<evidence type="ECO:0000256" key="1">
    <source>
        <dbReference type="ARBA" id="ARBA00005531"/>
    </source>
</evidence>
<dbReference type="CDD" id="cd00831">
    <property type="entry name" value="CHS_like"/>
    <property type="match status" value="1"/>
</dbReference>
<dbReference type="Pfam" id="PF00195">
    <property type="entry name" value="Chal_sti_synt_N"/>
    <property type="match status" value="1"/>
</dbReference>
<feature type="domain" description="Chalcone/stilbene synthase C-terminal" evidence="4">
    <location>
        <begin position="228"/>
        <end position="358"/>
    </location>
</feature>
<gene>
    <name evidence="5" type="ORF">ACFSVN_00080</name>
</gene>
<sequence length="366" mass="40440">MPVFIHDVTTSTPPFSSDQQQIREVMKEHIGSDRKTQAIIHRIYSQSGIEKRHSVIEDFTANENGSLFFNGKAKTDPGTAARNKVYEKESKKLFVDTARQLLADNAHISSEEITHVITVSCTGFFAPGPDYEIVKALKLDPSTQRYHVGFMGCYAAFPAMKMAQSFCISDPDAVVLVVSAELCTLHFQFKNDVDNLLSGSVFADGAAGMLISSKEPKKQSFKIDQFASSLVQKGEKDMAWTIGDSGFDMILSTYVPDIIRDNLQPAIQPLYDKYELSAKDIDFWAVHPGGRAILDKIETAMELEPEQISASRKTLANYGNMSSATILFVLKELLNTNLSADQNILSMAFGPGLTIESGLFSVYHPK</sequence>
<dbReference type="PANTHER" id="PTHR11877">
    <property type="entry name" value="HYDROXYMETHYLGLUTARYL-COA SYNTHASE"/>
    <property type="match status" value="1"/>
</dbReference>
<keyword evidence="6" id="KW-1185">Reference proteome</keyword>
<dbReference type="Proteomes" id="UP001597460">
    <property type="component" value="Unassembled WGS sequence"/>
</dbReference>
<dbReference type="InterPro" id="IPR012328">
    <property type="entry name" value="Chalcone/stilbene_synt_C"/>
</dbReference>
<dbReference type="Pfam" id="PF02797">
    <property type="entry name" value="Chal_sti_synt_C"/>
    <property type="match status" value="1"/>
</dbReference>
<dbReference type="InterPro" id="IPR011141">
    <property type="entry name" value="Polyketide_synthase_type-III"/>
</dbReference>
<dbReference type="RefSeq" id="WP_390296742.1">
    <property type="nucleotide sequence ID" value="NZ_JBHULI010000001.1"/>
</dbReference>
<dbReference type="EMBL" id="JBHULI010000001">
    <property type="protein sequence ID" value="MFD2530838.1"/>
    <property type="molecule type" value="Genomic_DNA"/>
</dbReference>
<evidence type="ECO:0000256" key="2">
    <source>
        <dbReference type="ARBA" id="ARBA00022679"/>
    </source>
</evidence>
<evidence type="ECO:0000259" key="3">
    <source>
        <dbReference type="Pfam" id="PF00195"/>
    </source>
</evidence>
<protein>
    <submittedName>
        <fullName evidence="5">Type III polyketide synthase</fullName>
    </submittedName>
</protein>
<dbReference type="SUPFAM" id="SSF53901">
    <property type="entry name" value="Thiolase-like"/>
    <property type="match status" value="1"/>
</dbReference>
<keyword evidence="2" id="KW-0808">Transferase</keyword>